<dbReference type="AlphaFoldDB" id="A0A4C1Y494"/>
<dbReference type="EMBL" id="BGZK01001048">
    <property type="protein sequence ID" value="GBP69652.1"/>
    <property type="molecule type" value="Genomic_DNA"/>
</dbReference>
<evidence type="ECO:0000256" key="1">
    <source>
        <dbReference type="SAM" id="MobiDB-lite"/>
    </source>
</evidence>
<sequence>MEVRSMGCEAGGRRGPHVSPPARAARPPPRRHALASERRIIKREFVFVAVVYWDESIRVLRKVYACPSKVPAFESPLCK</sequence>
<organism evidence="2 3">
    <name type="scientific">Eumeta variegata</name>
    <name type="common">Bagworm moth</name>
    <name type="synonym">Eumeta japonica</name>
    <dbReference type="NCBI Taxonomy" id="151549"/>
    <lineage>
        <taxon>Eukaryota</taxon>
        <taxon>Metazoa</taxon>
        <taxon>Ecdysozoa</taxon>
        <taxon>Arthropoda</taxon>
        <taxon>Hexapoda</taxon>
        <taxon>Insecta</taxon>
        <taxon>Pterygota</taxon>
        <taxon>Neoptera</taxon>
        <taxon>Endopterygota</taxon>
        <taxon>Lepidoptera</taxon>
        <taxon>Glossata</taxon>
        <taxon>Ditrysia</taxon>
        <taxon>Tineoidea</taxon>
        <taxon>Psychidae</taxon>
        <taxon>Oiketicinae</taxon>
        <taxon>Eumeta</taxon>
    </lineage>
</organism>
<protein>
    <submittedName>
        <fullName evidence="2">Uncharacterized protein</fullName>
    </submittedName>
</protein>
<evidence type="ECO:0000313" key="3">
    <source>
        <dbReference type="Proteomes" id="UP000299102"/>
    </source>
</evidence>
<gene>
    <name evidence="2" type="ORF">EVAR_49904_1</name>
</gene>
<feature type="region of interest" description="Disordered" evidence="1">
    <location>
        <begin position="1"/>
        <end position="31"/>
    </location>
</feature>
<reference evidence="2 3" key="1">
    <citation type="journal article" date="2019" name="Commun. Biol.">
        <title>The bagworm genome reveals a unique fibroin gene that provides high tensile strength.</title>
        <authorList>
            <person name="Kono N."/>
            <person name="Nakamura H."/>
            <person name="Ohtoshi R."/>
            <person name="Tomita M."/>
            <person name="Numata K."/>
            <person name="Arakawa K."/>
        </authorList>
    </citation>
    <scope>NUCLEOTIDE SEQUENCE [LARGE SCALE GENOMIC DNA]</scope>
</reference>
<proteinExistence type="predicted"/>
<comment type="caution">
    <text evidence="2">The sequence shown here is derived from an EMBL/GenBank/DDBJ whole genome shotgun (WGS) entry which is preliminary data.</text>
</comment>
<name>A0A4C1Y494_EUMVA</name>
<dbReference type="Proteomes" id="UP000299102">
    <property type="component" value="Unassembled WGS sequence"/>
</dbReference>
<accession>A0A4C1Y494</accession>
<keyword evidence="3" id="KW-1185">Reference proteome</keyword>
<evidence type="ECO:0000313" key="2">
    <source>
        <dbReference type="EMBL" id="GBP69652.1"/>
    </source>
</evidence>